<dbReference type="Proteomes" id="UP000057820">
    <property type="component" value="Plasmid 2"/>
</dbReference>
<dbReference type="EMBL" id="LN868939">
    <property type="protein sequence ID" value="CRY82123.1"/>
    <property type="molecule type" value="Genomic_DNA"/>
</dbReference>
<dbReference type="PANTHER" id="PTHR35446:SF2">
    <property type="entry name" value="CARBOXYMUCONOLACTONE DECARBOXYLASE-LIKE DOMAIN-CONTAINING PROTEIN"/>
    <property type="match status" value="1"/>
</dbReference>
<dbReference type="Gene3D" id="3.40.630.30">
    <property type="match status" value="1"/>
</dbReference>
<dbReference type="InterPro" id="IPR004675">
    <property type="entry name" value="AhpD_core"/>
</dbReference>
<organism evidence="2 3">
    <name type="scientific">Nocardia farcinica</name>
    <dbReference type="NCBI Taxonomy" id="37329"/>
    <lineage>
        <taxon>Bacteria</taxon>
        <taxon>Bacillati</taxon>
        <taxon>Actinomycetota</taxon>
        <taxon>Actinomycetes</taxon>
        <taxon>Mycobacteriales</taxon>
        <taxon>Nocardiaceae</taxon>
        <taxon>Nocardia</taxon>
    </lineage>
</organism>
<dbReference type="PROSITE" id="PS51729">
    <property type="entry name" value="GNAT_YJDJ"/>
    <property type="match status" value="1"/>
</dbReference>
<dbReference type="InterPro" id="IPR029032">
    <property type="entry name" value="AhpD-like"/>
</dbReference>
<evidence type="ECO:0000313" key="2">
    <source>
        <dbReference type="EMBL" id="CRY82123.1"/>
    </source>
</evidence>
<gene>
    <name evidence="2" type="ORF">ERS450000_04800</name>
</gene>
<reference evidence="3" key="1">
    <citation type="submission" date="2015-03" db="EMBL/GenBank/DDBJ databases">
        <authorList>
            <consortium name="Pathogen Informatics"/>
        </authorList>
    </citation>
    <scope>NUCLEOTIDE SEQUENCE [LARGE SCALE GENOMIC DNA]</scope>
    <source>
        <strain evidence="3">NCTC11134</strain>
        <plasmid evidence="3">2</plasmid>
    </source>
</reference>
<keyword evidence="2" id="KW-0614">Plasmid</keyword>
<dbReference type="KEGG" id="nfr:ERS450000_04800"/>
<dbReference type="AlphaFoldDB" id="A0A0H5P3M6"/>
<dbReference type="InterPro" id="IPR031165">
    <property type="entry name" value="GNAT_YJDJ"/>
</dbReference>
<dbReference type="Pfam" id="PF14542">
    <property type="entry name" value="Acetyltransf_CG"/>
    <property type="match status" value="1"/>
</dbReference>
<dbReference type="NCBIfam" id="TIGR00778">
    <property type="entry name" value="ahpD_dom"/>
    <property type="match status" value="1"/>
</dbReference>
<dbReference type="GO" id="GO:0051920">
    <property type="term" value="F:peroxiredoxin activity"/>
    <property type="evidence" value="ECO:0007669"/>
    <property type="project" value="InterPro"/>
</dbReference>
<dbReference type="InterPro" id="IPR003779">
    <property type="entry name" value="CMD-like"/>
</dbReference>
<accession>A0A0H5P3M6</accession>
<dbReference type="SUPFAM" id="SSF69118">
    <property type="entry name" value="AhpD-like"/>
    <property type="match status" value="1"/>
</dbReference>
<feature type="domain" description="N-acetyltransferase" evidence="1">
    <location>
        <begin position="171"/>
        <end position="257"/>
    </location>
</feature>
<dbReference type="Pfam" id="PF02627">
    <property type="entry name" value="CMD"/>
    <property type="match status" value="1"/>
</dbReference>
<dbReference type="RefSeq" id="WP_060594283.1">
    <property type="nucleotide sequence ID" value="NZ_CP031418.1"/>
</dbReference>
<evidence type="ECO:0000313" key="3">
    <source>
        <dbReference type="Proteomes" id="UP000057820"/>
    </source>
</evidence>
<proteinExistence type="predicted"/>
<dbReference type="PANTHER" id="PTHR35446">
    <property type="entry name" value="SI:CH211-175M2.5"/>
    <property type="match status" value="1"/>
</dbReference>
<dbReference type="InterPro" id="IPR016181">
    <property type="entry name" value="Acyl_CoA_acyltransferase"/>
</dbReference>
<evidence type="ECO:0000259" key="1">
    <source>
        <dbReference type="PROSITE" id="PS51729"/>
    </source>
</evidence>
<dbReference type="Gene3D" id="1.20.1290.10">
    <property type="entry name" value="AhpD-like"/>
    <property type="match status" value="1"/>
</dbReference>
<protein>
    <submittedName>
        <fullName evidence="2">Arsenate reductase and related proteins, glutaredoxin family</fullName>
    </submittedName>
</protein>
<sequence>MTPDATPDRVWVDRQTPAVYRAQTAVAAQVRIAAGAAGLDRRLVELVNLRVSQINGCTHCLDTHYRAAVRAGATEQELAVLAAWRRGGPFSAFDRAALGLAEVTATLPEESLLEREYARARQHLSDDQISVIVWIATTIGAFNRVSILSKHPVRARKENADMTDTAETTVTRNADKSRYDIFYGGELAGFAEYVERGEDTDFVHTEIDKAFGGKGLGTILAERALDDTVARGRTIIAHCPFIKAFIDKHPKYDPHVVGKGIKR</sequence>
<dbReference type="SUPFAM" id="SSF55729">
    <property type="entry name" value="Acyl-CoA N-acyltransferases (Nat)"/>
    <property type="match status" value="1"/>
</dbReference>
<geneLocation type="plasmid" evidence="2">
    <name>2</name>
</geneLocation>
<name>A0A0H5P3M6_NOCFR</name>
<dbReference type="CDD" id="cd04301">
    <property type="entry name" value="NAT_SF"/>
    <property type="match status" value="1"/>
</dbReference>